<comment type="cofactor">
    <cofactor evidence="10">
        <name>Mg(2+)</name>
        <dbReference type="ChEBI" id="CHEBI:18420"/>
    </cofactor>
    <cofactor evidence="10">
        <name>Mn(2+)</name>
        <dbReference type="ChEBI" id="CHEBI:29035"/>
    </cofactor>
    <text evidence="10">Binds 1 divalent metal cation per subunit; can use either Mg(2+) or Mn(2+).</text>
</comment>
<evidence type="ECO:0000313" key="12">
    <source>
        <dbReference type="EMBL" id="ODV97546.1"/>
    </source>
</evidence>
<dbReference type="Pfam" id="PF01725">
    <property type="entry name" value="Ham1p_like"/>
    <property type="match status" value="1"/>
</dbReference>
<dbReference type="GO" id="GO:0000166">
    <property type="term" value="F:nucleotide binding"/>
    <property type="evidence" value="ECO:0007669"/>
    <property type="project" value="UniProtKB-KW"/>
</dbReference>
<dbReference type="GO" id="GO:0009204">
    <property type="term" value="P:deoxyribonucleoside triphosphate catabolic process"/>
    <property type="evidence" value="ECO:0007669"/>
    <property type="project" value="UniProtKB-UniRule"/>
</dbReference>
<evidence type="ECO:0000313" key="13">
    <source>
        <dbReference type="Proteomes" id="UP000094236"/>
    </source>
</evidence>
<evidence type="ECO:0000256" key="10">
    <source>
        <dbReference type="HAMAP-Rule" id="MF_03148"/>
    </source>
</evidence>
<dbReference type="FunFam" id="3.90.950.10:FF:000009">
    <property type="entry name" value="Inosine triphosphate pyrophosphatase"/>
    <property type="match status" value="1"/>
</dbReference>
<feature type="binding site" evidence="10">
    <location>
        <position position="52"/>
    </location>
    <ligand>
        <name>Mg(2+)</name>
        <dbReference type="ChEBI" id="CHEBI:18420"/>
    </ligand>
</feature>
<evidence type="ECO:0000256" key="4">
    <source>
        <dbReference type="ARBA" id="ARBA00022741"/>
    </source>
</evidence>
<dbReference type="EC" id="3.6.1.66" evidence="10"/>
<keyword evidence="5 10" id="KW-0378">Hydrolase</keyword>
<keyword evidence="9 10" id="KW-0539">Nucleus</keyword>
<evidence type="ECO:0000256" key="2">
    <source>
        <dbReference type="ARBA" id="ARBA00022490"/>
    </source>
</evidence>
<evidence type="ECO:0000256" key="6">
    <source>
        <dbReference type="ARBA" id="ARBA00022842"/>
    </source>
</evidence>
<comment type="similarity">
    <text evidence="1 10 11">Belongs to the HAM1 NTPase family.</text>
</comment>
<dbReference type="Gene3D" id="3.90.950.10">
    <property type="match status" value="1"/>
</dbReference>
<organism evidence="12 13">
    <name type="scientific">Pachysolen tannophilus NRRL Y-2460</name>
    <dbReference type="NCBI Taxonomy" id="669874"/>
    <lineage>
        <taxon>Eukaryota</taxon>
        <taxon>Fungi</taxon>
        <taxon>Dikarya</taxon>
        <taxon>Ascomycota</taxon>
        <taxon>Saccharomycotina</taxon>
        <taxon>Pichiomycetes</taxon>
        <taxon>Pachysolenaceae</taxon>
        <taxon>Pachysolen</taxon>
    </lineage>
</organism>
<dbReference type="PANTHER" id="PTHR11067">
    <property type="entry name" value="INOSINE TRIPHOSPHATE PYROPHOSPHATASE/HAM1 PROTEIN"/>
    <property type="match status" value="1"/>
</dbReference>
<evidence type="ECO:0000256" key="11">
    <source>
        <dbReference type="RuleBase" id="RU003781"/>
    </source>
</evidence>
<keyword evidence="4 10" id="KW-0547">Nucleotide-binding</keyword>
<feature type="binding site" evidence="10">
    <location>
        <position position="80"/>
    </location>
    <ligand>
        <name>Mg(2+)</name>
        <dbReference type="ChEBI" id="CHEBI:18420"/>
    </ligand>
</feature>
<comment type="catalytic activity">
    <reaction evidence="10">
        <text>ITP + H2O = IMP + diphosphate + H(+)</text>
        <dbReference type="Rhea" id="RHEA:29399"/>
        <dbReference type="ChEBI" id="CHEBI:15377"/>
        <dbReference type="ChEBI" id="CHEBI:15378"/>
        <dbReference type="ChEBI" id="CHEBI:33019"/>
        <dbReference type="ChEBI" id="CHEBI:58053"/>
        <dbReference type="ChEBI" id="CHEBI:61402"/>
        <dbReference type="EC" id="3.6.1.66"/>
    </reaction>
</comment>
<evidence type="ECO:0000256" key="9">
    <source>
        <dbReference type="ARBA" id="ARBA00023242"/>
    </source>
</evidence>
<dbReference type="GO" id="GO:0005634">
    <property type="term" value="C:nucleus"/>
    <property type="evidence" value="ECO:0007669"/>
    <property type="project" value="UniProtKB-SubCell"/>
</dbReference>
<dbReference type="GO" id="GO:0005737">
    <property type="term" value="C:cytoplasm"/>
    <property type="evidence" value="ECO:0007669"/>
    <property type="project" value="UniProtKB-SubCell"/>
</dbReference>
<dbReference type="CDD" id="cd00515">
    <property type="entry name" value="HAM1"/>
    <property type="match status" value="1"/>
</dbReference>
<dbReference type="GO" id="GO:0009117">
    <property type="term" value="P:nucleotide metabolic process"/>
    <property type="evidence" value="ECO:0007669"/>
    <property type="project" value="UniProtKB-KW"/>
</dbReference>
<dbReference type="STRING" id="669874.A0A1E4U0M0"/>
<feature type="binding site" evidence="10">
    <location>
        <begin position="156"/>
        <end position="159"/>
    </location>
    <ligand>
        <name>ITP</name>
        <dbReference type="ChEBI" id="CHEBI:61402"/>
    </ligand>
</feature>
<evidence type="ECO:0000256" key="5">
    <source>
        <dbReference type="ARBA" id="ARBA00022801"/>
    </source>
</evidence>
<dbReference type="AlphaFoldDB" id="A0A1E4U0M0"/>
<keyword evidence="2 10" id="KW-0963">Cytoplasm</keyword>
<name>A0A1E4U0M0_PACTA</name>
<protein>
    <recommendedName>
        <fullName evidence="10">Inosine triphosphate pyrophosphatase</fullName>
        <shortName evidence="10">ITPase</shortName>
        <shortName evidence="10">Inosine triphosphatase</shortName>
        <ecNumber evidence="10">3.6.1.66</ecNumber>
    </recommendedName>
    <alternativeName>
        <fullName evidence="10">Non-canonical purine NTP pyrophosphatase</fullName>
    </alternativeName>
    <alternativeName>
        <fullName evidence="10">Non-standard purine NTP pyrophosphatase</fullName>
    </alternativeName>
    <alternativeName>
        <fullName evidence="10">Nucleoside-triphosphate diphosphatase</fullName>
    </alternativeName>
    <alternativeName>
        <fullName evidence="10">Nucleoside-triphosphate pyrophosphatase</fullName>
        <shortName evidence="10">NTPase</shortName>
    </alternativeName>
    <alternativeName>
        <fullName evidence="10">XTP/dITP diphosphatase</fullName>
    </alternativeName>
</protein>
<comment type="catalytic activity">
    <reaction evidence="10">
        <text>XTP + H2O = XMP + diphosphate + H(+)</text>
        <dbReference type="Rhea" id="RHEA:28610"/>
        <dbReference type="ChEBI" id="CHEBI:15377"/>
        <dbReference type="ChEBI" id="CHEBI:15378"/>
        <dbReference type="ChEBI" id="CHEBI:33019"/>
        <dbReference type="ChEBI" id="CHEBI:57464"/>
        <dbReference type="ChEBI" id="CHEBI:61314"/>
        <dbReference type="EC" id="3.6.1.66"/>
    </reaction>
</comment>
<evidence type="ECO:0000256" key="7">
    <source>
        <dbReference type="ARBA" id="ARBA00023080"/>
    </source>
</evidence>
<dbReference type="GO" id="GO:0036222">
    <property type="term" value="F:XTP diphosphatase activity"/>
    <property type="evidence" value="ECO:0007669"/>
    <property type="project" value="UniProtKB-UniRule"/>
</dbReference>
<feature type="binding site" evidence="10">
    <location>
        <begin position="184"/>
        <end position="185"/>
    </location>
    <ligand>
        <name>ITP</name>
        <dbReference type="ChEBI" id="CHEBI:61402"/>
    </ligand>
</feature>
<comment type="subunit">
    <text evidence="10">Homodimer.</text>
</comment>
<gene>
    <name evidence="10" type="primary">HAM1</name>
    <name evidence="12" type="ORF">PACTADRAFT_37288</name>
</gene>
<dbReference type="InterPro" id="IPR027502">
    <property type="entry name" value="ITPase"/>
</dbReference>
<proteinExistence type="inferred from homology"/>
<keyword evidence="7 10" id="KW-0546">Nucleotide metabolism</keyword>
<dbReference type="HAMAP" id="MF_03148">
    <property type="entry name" value="HAM1_NTPase"/>
    <property type="match status" value="1"/>
</dbReference>
<dbReference type="InterPro" id="IPR002637">
    <property type="entry name" value="RdgB/HAM1"/>
</dbReference>
<feature type="binding site" evidence="10">
    <location>
        <begin position="80"/>
        <end position="81"/>
    </location>
    <ligand>
        <name>ITP</name>
        <dbReference type="ChEBI" id="CHEBI:61402"/>
    </ligand>
</feature>
<dbReference type="EMBL" id="KV454011">
    <property type="protein sequence ID" value="ODV97546.1"/>
    <property type="molecule type" value="Genomic_DNA"/>
</dbReference>
<dbReference type="PANTHER" id="PTHR11067:SF9">
    <property type="entry name" value="INOSINE TRIPHOSPHATE PYROPHOSPHATASE"/>
    <property type="match status" value="1"/>
</dbReference>
<dbReference type="GO" id="GO:0046872">
    <property type="term" value="F:metal ion binding"/>
    <property type="evidence" value="ECO:0007669"/>
    <property type="project" value="UniProtKB-KW"/>
</dbReference>
<evidence type="ECO:0000256" key="8">
    <source>
        <dbReference type="ARBA" id="ARBA00023211"/>
    </source>
</evidence>
<sequence>MSDLKKLTFVTGNSNKLKEVVAILSNGVVPPSDGLYKVGNYEISNISVDLEEVQGTIDEVTICKAKKAAEILGGPVLVEDTSLAFTAFNDLPGPYIKWFVNGVGLQGLNNLLYCYEDKSAHAICTFGYCAGPGEPVLLFQGKTKGNIVPPRGHTGFGWDAVFEPIGYKETYAEMDKEVKNKISHRFKALDKLRDYLLSN</sequence>
<comment type="function">
    <text evidence="10">Pyrophosphatase that hydrolyzes non-canonical purine nucleotides such as inosine triphosphate (ITP), deoxyinosine triphosphate (dITP) or xanthosine 5'-triphosphate (XTP) to their respective monophosphate derivatives. The enzyme does not distinguish between the deoxy- and ribose forms. Probably excludes non-canonical purines from RNA and DNA precursor pools, thus preventing their incorporation into RNA and DNA and avoiding chromosomal lesions.</text>
</comment>
<dbReference type="SUPFAM" id="SSF52972">
    <property type="entry name" value="ITPase-like"/>
    <property type="match status" value="1"/>
</dbReference>
<accession>A0A1E4U0M0</accession>
<keyword evidence="6 10" id="KW-0460">Magnesium</keyword>
<feature type="binding site" evidence="10">
    <location>
        <begin position="11"/>
        <end position="16"/>
    </location>
    <ligand>
        <name>ITP</name>
        <dbReference type="ChEBI" id="CHEBI:61402"/>
    </ligand>
</feature>
<evidence type="ECO:0000256" key="3">
    <source>
        <dbReference type="ARBA" id="ARBA00022723"/>
    </source>
</evidence>
<comment type="subcellular location">
    <subcellularLocation>
        <location evidence="10">Cytoplasm</location>
    </subcellularLocation>
    <subcellularLocation>
        <location evidence="10">Nucleus</location>
    </subcellularLocation>
</comment>
<dbReference type="GO" id="GO:0035870">
    <property type="term" value="F:dITP diphosphatase activity"/>
    <property type="evidence" value="ECO:0007669"/>
    <property type="project" value="UniProtKB-UniRule"/>
</dbReference>
<dbReference type="GO" id="GO:0036220">
    <property type="term" value="F:ITP diphosphatase activity"/>
    <property type="evidence" value="ECO:0007669"/>
    <property type="project" value="UniProtKB-UniRule"/>
</dbReference>
<feature type="binding site" evidence="10">
    <location>
        <position position="64"/>
    </location>
    <ligand>
        <name>ITP</name>
        <dbReference type="ChEBI" id="CHEBI:61402"/>
    </ligand>
</feature>
<keyword evidence="3 10" id="KW-0479">Metal-binding</keyword>
<dbReference type="Proteomes" id="UP000094236">
    <property type="component" value="Unassembled WGS sequence"/>
</dbReference>
<evidence type="ECO:0000256" key="1">
    <source>
        <dbReference type="ARBA" id="ARBA00008023"/>
    </source>
</evidence>
<dbReference type="OrthoDB" id="6288734at2759"/>
<feature type="binding site" evidence="10">
    <location>
        <position position="179"/>
    </location>
    <ligand>
        <name>ITP</name>
        <dbReference type="ChEBI" id="CHEBI:61402"/>
    </ligand>
</feature>
<dbReference type="NCBIfam" id="TIGR00042">
    <property type="entry name" value="RdgB/HAM1 family non-canonical purine NTP pyrophosphatase"/>
    <property type="match status" value="1"/>
</dbReference>
<comment type="catalytic activity">
    <reaction evidence="10">
        <text>dITP + H2O = dIMP + diphosphate + H(+)</text>
        <dbReference type="Rhea" id="RHEA:28342"/>
        <dbReference type="ChEBI" id="CHEBI:15377"/>
        <dbReference type="ChEBI" id="CHEBI:15378"/>
        <dbReference type="ChEBI" id="CHEBI:33019"/>
        <dbReference type="ChEBI" id="CHEBI:61194"/>
        <dbReference type="ChEBI" id="CHEBI:61382"/>
        <dbReference type="EC" id="3.6.1.66"/>
    </reaction>
</comment>
<reference evidence="13" key="1">
    <citation type="submission" date="2016-05" db="EMBL/GenBank/DDBJ databases">
        <title>Comparative genomics of biotechnologically important yeasts.</title>
        <authorList>
            <consortium name="DOE Joint Genome Institute"/>
            <person name="Riley R."/>
            <person name="Haridas S."/>
            <person name="Wolfe K.H."/>
            <person name="Lopes M.R."/>
            <person name="Hittinger C.T."/>
            <person name="Goker M."/>
            <person name="Salamov A."/>
            <person name="Wisecaver J."/>
            <person name="Long T.M."/>
            <person name="Aerts A.L."/>
            <person name="Barry K."/>
            <person name="Choi C."/>
            <person name="Clum A."/>
            <person name="Coughlan A.Y."/>
            <person name="Deshpande S."/>
            <person name="Douglass A.P."/>
            <person name="Hanson S.J."/>
            <person name="Klenk H.-P."/>
            <person name="Labutti K."/>
            <person name="Lapidus A."/>
            <person name="Lindquist E."/>
            <person name="Lipzen A."/>
            <person name="Meier-Kolthoff J.P."/>
            <person name="Ohm R.A."/>
            <person name="Otillar R.P."/>
            <person name="Pangilinan J."/>
            <person name="Peng Y."/>
            <person name="Rokas A."/>
            <person name="Rosa C.A."/>
            <person name="Scheuner C."/>
            <person name="Sibirny A.A."/>
            <person name="Slot J.C."/>
            <person name="Stielow J.B."/>
            <person name="Sun H."/>
            <person name="Kurtzman C.P."/>
            <person name="Blackwell M."/>
            <person name="Grigoriev I.V."/>
            <person name="Jeffries T.W."/>
        </authorList>
    </citation>
    <scope>NUCLEOTIDE SEQUENCE [LARGE SCALE GENOMIC DNA]</scope>
    <source>
        <strain evidence="13">NRRL Y-2460</strain>
    </source>
</reference>
<keyword evidence="8 10" id="KW-0464">Manganese</keyword>
<keyword evidence="13" id="KW-1185">Reference proteome</keyword>
<dbReference type="InterPro" id="IPR029001">
    <property type="entry name" value="ITPase-like_fam"/>
</dbReference>